<dbReference type="AlphaFoldDB" id="A0A1H0ME10"/>
<evidence type="ECO:0000313" key="3">
    <source>
        <dbReference type="EMBL" id="SDO78430.1"/>
    </source>
</evidence>
<dbReference type="EMBL" id="FNIE01000012">
    <property type="protein sequence ID" value="SDO78430.1"/>
    <property type="molecule type" value="Genomic_DNA"/>
</dbReference>
<evidence type="ECO:0000256" key="1">
    <source>
        <dbReference type="SAM" id="SignalP"/>
    </source>
</evidence>
<dbReference type="SUPFAM" id="SSF53474">
    <property type="entry name" value="alpha/beta-Hydrolases"/>
    <property type="match status" value="1"/>
</dbReference>
<evidence type="ECO:0000259" key="2">
    <source>
        <dbReference type="Pfam" id="PF12697"/>
    </source>
</evidence>
<sequence>MKRMRRLGFVLLTTAAALTLTLSSASPSNSLPAGGPSSGQTPTIVLVHGAWADASSWAAVTERLQKRGFTVKAPPNTLRGVATDSANLRAYLQTIKGPVVLAGHSYGGFVVTNAATGLSNVKSLVFIDAFIPDTGETVNQLTTAEPGSLLAVPDPNTVFDFVPIPNSNGDADAYIKSNLYRKILAADVPRNKTDVLAAGQRPIAASTLNEPSGQPAWKTIPSWALIGTADKAIPPAEQRNMTARAGSHVVSVRAPHLSMVSNPDAVTNVIISAVQHS</sequence>
<dbReference type="STRING" id="310781.SAMN05216259_112166"/>
<dbReference type="Pfam" id="PF12697">
    <property type="entry name" value="Abhydrolase_6"/>
    <property type="match status" value="1"/>
</dbReference>
<dbReference type="PANTHER" id="PTHR37017">
    <property type="entry name" value="AB HYDROLASE-1 DOMAIN-CONTAINING PROTEIN-RELATED"/>
    <property type="match status" value="1"/>
</dbReference>
<feature type="domain" description="AB hydrolase-1" evidence="2">
    <location>
        <begin position="44"/>
        <end position="266"/>
    </location>
</feature>
<protein>
    <submittedName>
        <fullName evidence="3">Pimeloyl-ACP methyl ester carboxylesterase</fullName>
    </submittedName>
</protein>
<organism evidence="3 4">
    <name type="scientific">Actinacidiphila guanduensis</name>
    <dbReference type="NCBI Taxonomy" id="310781"/>
    <lineage>
        <taxon>Bacteria</taxon>
        <taxon>Bacillati</taxon>
        <taxon>Actinomycetota</taxon>
        <taxon>Actinomycetes</taxon>
        <taxon>Kitasatosporales</taxon>
        <taxon>Streptomycetaceae</taxon>
        <taxon>Actinacidiphila</taxon>
    </lineage>
</organism>
<dbReference type="GO" id="GO:0003824">
    <property type="term" value="F:catalytic activity"/>
    <property type="evidence" value="ECO:0007669"/>
    <property type="project" value="UniProtKB-ARBA"/>
</dbReference>
<dbReference type="RefSeq" id="WP_218136700.1">
    <property type="nucleotide sequence ID" value="NZ_FNIE01000012.1"/>
</dbReference>
<feature type="signal peptide" evidence="1">
    <location>
        <begin position="1"/>
        <end position="25"/>
    </location>
</feature>
<dbReference type="PANTHER" id="PTHR37017:SF11">
    <property type="entry name" value="ESTERASE_LIPASE_THIOESTERASE DOMAIN-CONTAINING PROTEIN"/>
    <property type="match status" value="1"/>
</dbReference>
<name>A0A1H0ME10_9ACTN</name>
<dbReference type="InterPro" id="IPR000073">
    <property type="entry name" value="AB_hydrolase_1"/>
</dbReference>
<feature type="chain" id="PRO_5011742019" evidence="1">
    <location>
        <begin position="26"/>
        <end position="277"/>
    </location>
</feature>
<dbReference type="Proteomes" id="UP000199341">
    <property type="component" value="Unassembled WGS sequence"/>
</dbReference>
<keyword evidence="4" id="KW-1185">Reference proteome</keyword>
<dbReference type="InterPro" id="IPR052897">
    <property type="entry name" value="Sec-Metab_Biosynth_Hydrolase"/>
</dbReference>
<reference evidence="3 4" key="1">
    <citation type="submission" date="2016-10" db="EMBL/GenBank/DDBJ databases">
        <authorList>
            <person name="de Groot N.N."/>
        </authorList>
    </citation>
    <scope>NUCLEOTIDE SEQUENCE [LARGE SCALE GENOMIC DNA]</scope>
    <source>
        <strain evidence="3 4">CGMCC 4.2022</strain>
    </source>
</reference>
<dbReference type="InterPro" id="IPR029058">
    <property type="entry name" value="AB_hydrolase_fold"/>
</dbReference>
<gene>
    <name evidence="3" type="ORF">SAMN05216259_112166</name>
</gene>
<accession>A0A1H0ME10</accession>
<keyword evidence="1" id="KW-0732">Signal</keyword>
<dbReference type="Gene3D" id="3.40.50.1820">
    <property type="entry name" value="alpha/beta hydrolase"/>
    <property type="match status" value="1"/>
</dbReference>
<evidence type="ECO:0000313" key="4">
    <source>
        <dbReference type="Proteomes" id="UP000199341"/>
    </source>
</evidence>
<proteinExistence type="predicted"/>